<dbReference type="Pfam" id="PF03137">
    <property type="entry name" value="OATP"/>
    <property type="match status" value="1"/>
</dbReference>
<protein>
    <recommendedName>
        <fullName evidence="8">Solute carrier organic anion transporter family member</fullName>
    </recommendedName>
</protein>
<organism evidence="10">
    <name type="scientific">Culicoides sonorensis</name>
    <name type="common">Biting midge</name>
    <dbReference type="NCBI Taxonomy" id="179676"/>
    <lineage>
        <taxon>Eukaryota</taxon>
        <taxon>Metazoa</taxon>
        <taxon>Ecdysozoa</taxon>
        <taxon>Arthropoda</taxon>
        <taxon>Hexapoda</taxon>
        <taxon>Insecta</taxon>
        <taxon>Pterygota</taxon>
        <taxon>Neoptera</taxon>
        <taxon>Endopterygota</taxon>
        <taxon>Diptera</taxon>
        <taxon>Nematocera</taxon>
        <taxon>Chironomoidea</taxon>
        <taxon>Ceratopogonidae</taxon>
        <taxon>Ceratopogoninae</taxon>
        <taxon>Culicoides</taxon>
        <taxon>Monoculicoides</taxon>
    </lineage>
</organism>
<feature type="transmembrane region" description="Helical" evidence="8">
    <location>
        <begin position="331"/>
        <end position="350"/>
    </location>
</feature>
<name>A0A336LR29_CULSO</name>
<dbReference type="Gene3D" id="1.20.1250.20">
    <property type="entry name" value="MFS general substrate transporter like domains"/>
    <property type="match status" value="1"/>
</dbReference>
<comment type="similarity">
    <text evidence="2 8">Belongs to the organo anion transporter (TC 2.A.60) family.</text>
</comment>
<keyword evidence="8" id="KW-0406">Ion transport</keyword>
<feature type="transmembrane region" description="Helical" evidence="8">
    <location>
        <begin position="109"/>
        <end position="131"/>
    </location>
</feature>
<feature type="transmembrane region" description="Helical" evidence="8">
    <location>
        <begin position="219"/>
        <end position="240"/>
    </location>
</feature>
<dbReference type="PROSITE" id="PS51465">
    <property type="entry name" value="KAZAL_2"/>
    <property type="match status" value="1"/>
</dbReference>
<dbReference type="GO" id="GO:0006811">
    <property type="term" value="P:monoatomic ion transport"/>
    <property type="evidence" value="ECO:0007669"/>
    <property type="project" value="UniProtKB-KW"/>
</dbReference>
<evidence type="ECO:0000256" key="3">
    <source>
        <dbReference type="ARBA" id="ARBA00022475"/>
    </source>
</evidence>
<gene>
    <name evidence="10" type="primary">CSON013502</name>
</gene>
<keyword evidence="3" id="KW-1003">Cell membrane</keyword>
<dbReference type="Pfam" id="PF07648">
    <property type="entry name" value="Kazal_2"/>
    <property type="match status" value="1"/>
</dbReference>
<dbReference type="EMBL" id="UFQT01000067">
    <property type="protein sequence ID" value="SSX19381.1"/>
    <property type="molecule type" value="Genomic_DNA"/>
</dbReference>
<dbReference type="SUPFAM" id="SSF100895">
    <property type="entry name" value="Kazal-type serine protease inhibitors"/>
    <property type="match status" value="1"/>
</dbReference>
<keyword evidence="5 8" id="KW-1133">Transmembrane helix</keyword>
<proteinExistence type="inferred from homology"/>
<feature type="transmembrane region" description="Helical" evidence="8">
    <location>
        <begin position="176"/>
        <end position="198"/>
    </location>
</feature>
<keyword evidence="7" id="KW-1015">Disulfide bond</keyword>
<comment type="subcellular location">
    <subcellularLocation>
        <location evidence="1 8">Cell membrane</location>
        <topology evidence="1 8">Multi-pass membrane protein</topology>
    </subcellularLocation>
</comment>
<dbReference type="GO" id="GO:0015347">
    <property type="term" value="F:sodium-independent organic anion transmembrane transporter activity"/>
    <property type="evidence" value="ECO:0007669"/>
    <property type="project" value="TreeGrafter"/>
</dbReference>
<dbReference type="InterPro" id="IPR036058">
    <property type="entry name" value="Kazal_dom_sf"/>
</dbReference>
<dbReference type="OMA" id="SMSLAYF"/>
<feature type="transmembrane region" description="Helical" evidence="8">
    <location>
        <begin position="401"/>
        <end position="421"/>
    </location>
</feature>
<keyword evidence="6 8" id="KW-0472">Membrane</keyword>
<evidence type="ECO:0000256" key="5">
    <source>
        <dbReference type="ARBA" id="ARBA00022989"/>
    </source>
</evidence>
<keyword evidence="4 8" id="KW-0812">Transmembrane</keyword>
<dbReference type="NCBIfam" id="TIGR00805">
    <property type="entry name" value="oat"/>
    <property type="match status" value="1"/>
</dbReference>
<evidence type="ECO:0000256" key="4">
    <source>
        <dbReference type="ARBA" id="ARBA00022692"/>
    </source>
</evidence>
<feature type="transmembrane region" description="Helical" evidence="8">
    <location>
        <begin position="370"/>
        <end position="394"/>
    </location>
</feature>
<dbReference type="GO" id="GO:0016323">
    <property type="term" value="C:basolateral plasma membrane"/>
    <property type="evidence" value="ECO:0007669"/>
    <property type="project" value="TreeGrafter"/>
</dbReference>
<feature type="transmembrane region" description="Helical" evidence="8">
    <location>
        <begin position="81"/>
        <end position="102"/>
    </location>
</feature>
<dbReference type="VEuPathDB" id="VectorBase:CSON013502"/>
<evidence type="ECO:0000313" key="10">
    <source>
        <dbReference type="EMBL" id="SSX19381.1"/>
    </source>
</evidence>
<dbReference type="GO" id="GO:0043252">
    <property type="term" value="P:sodium-independent organic anion transport"/>
    <property type="evidence" value="ECO:0007669"/>
    <property type="project" value="TreeGrafter"/>
</dbReference>
<dbReference type="CDD" id="cd17336">
    <property type="entry name" value="MFS_SLCO_OATP"/>
    <property type="match status" value="1"/>
</dbReference>
<dbReference type="InterPro" id="IPR036259">
    <property type="entry name" value="MFS_trans_sf"/>
</dbReference>
<sequence length="657" mass="73619">MSSDLDNDGTLEKLLKDYSPTEDDTKCGINSKFLQKFASKKTFVLMFSIIAAAYSGTYTYTMGTITTLEKRFKIPSKYSGMILVGHDISMMICSIGITYFAAKGHKPRWMALGVYLQVIYCFMMILPHMLYGAGDDAMSLTLDDKNLSFIHNSDMCEWNRTLNDCESNDIDNLSPLAIFFIGNLISGLGGPVIISLGTTYMDDNIKKSKVPFFLSLKGFLRMLGPTLGFSLSSLCLRYYIDPNIDPIINDTDPRWMGAYWIGWIVFMIYFMITAFLIGLFPKVLPRAAVRKRELIHKVASGKLSKSMIKIPEKASFKDIRETMARLFTNKVLIFNNLAAIFYIFGYLPYWTFQAKYIEIQYLLSPSTASLVTGTVSLVFSAIGILTSGLVISIYKPRARYLAAWNIITSIISIFGVMSYALNGCPANNNLQVMENSNLGLCNNDCNCDYIKYTPICGIDNKTYISPCHAGCKEINTLDNGMRVYTNCSCIDKIQASDDSFAYDAITGVCQVDCMPQFYMFLIIMCFNKFLGGTEGSSNFLIGIRCIEERDKTVSLALSMTIASLCSLIPSPIVFGSIIDSTCVLWGKTCSSTGNCWLYNAENLRYSMNFTAAGFVFIGTCFDVGTWYYAKDVKVFDEEEKNESSDEKRDQFIVLKNI</sequence>
<dbReference type="PANTHER" id="PTHR11388:SF76">
    <property type="entry name" value="SOLUTE CARRIER ORGANIC ANION TRANSPORTER FAMILY MEMBER"/>
    <property type="match status" value="1"/>
</dbReference>
<evidence type="ECO:0000256" key="8">
    <source>
        <dbReference type="RuleBase" id="RU362056"/>
    </source>
</evidence>
<evidence type="ECO:0000256" key="6">
    <source>
        <dbReference type="ARBA" id="ARBA00023136"/>
    </source>
</evidence>
<dbReference type="InterPro" id="IPR004156">
    <property type="entry name" value="OATP"/>
</dbReference>
<evidence type="ECO:0000259" key="9">
    <source>
        <dbReference type="PROSITE" id="PS51465"/>
    </source>
</evidence>
<reference evidence="10" key="1">
    <citation type="submission" date="2018-07" db="EMBL/GenBank/DDBJ databases">
        <authorList>
            <person name="Quirk P.G."/>
            <person name="Krulwich T.A."/>
        </authorList>
    </citation>
    <scope>NUCLEOTIDE SEQUENCE</scope>
</reference>
<dbReference type="SUPFAM" id="SSF103473">
    <property type="entry name" value="MFS general substrate transporter"/>
    <property type="match status" value="2"/>
</dbReference>
<feature type="domain" description="Kazal-like" evidence="9">
    <location>
        <begin position="435"/>
        <end position="491"/>
    </location>
</feature>
<comment type="caution">
    <text evidence="8">Lacks conserved residue(s) required for the propagation of feature annotation.</text>
</comment>
<dbReference type="PANTHER" id="PTHR11388">
    <property type="entry name" value="ORGANIC ANION TRANSPORTER"/>
    <property type="match status" value="1"/>
</dbReference>
<feature type="transmembrane region" description="Helical" evidence="8">
    <location>
        <begin position="42"/>
        <end position="61"/>
    </location>
</feature>
<evidence type="ECO:0000256" key="2">
    <source>
        <dbReference type="ARBA" id="ARBA00009657"/>
    </source>
</evidence>
<dbReference type="AlphaFoldDB" id="A0A336LR29"/>
<dbReference type="InterPro" id="IPR002350">
    <property type="entry name" value="Kazal_dom"/>
</dbReference>
<evidence type="ECO:0000256" key="7">
    <source>
        <dbReference type="ARBA" id="ARBA00023157"/>
    </source>
</evidence>
<accession>A0A336LR29</accession>
<keyword evidence="8" id="KW-0813">Transport</keyword>
<feature type="transmembrane region" description="Helical" evidence="8">
    <location>
        <begin position="260"/>
        <end position="284"/>
    </location>
</feature>
<evidence type="ECO:0000256" key="1">
    <source>
        <dbReference type="ARBA" id="ARBA00004651"/>
    </source>
</evidence>